<organism evidence="4 5">
    <name type="scientific">Vibrio olivae</name>
    <dbReference type="NCBI Taxonomy" id="1243002"/>
    <lineage>
        <taxon>Bacteria</taxon>
        <taxon>Pseudomonadati</taxon>
        <taxon>Pseudomonadota</taxon>
        <taxon>Gammaproteobacteria</taxon>
        <taxon>Vibrionales</taxon>
        <taxon>Vibrionaceae</taxon>
        <taxon>Vibrio</taxon>
    </lineage>
</organism>
<accession>A0ABV5HKI5</accession>
<feature type="chain" id="PRO_5047105476" evidence="2">
    <location>
        <begin position="26"/>
        <end position="234"/>
    </location>
</feature>
<dbReference type="PANTHER" id="PTHR37423:SF2">
    <property type="entry name" value="MEMBRANE-BOUND LYTIC MUREIN TRANSGLYCOSYLASE C"/>
    <property type="match status" value="1"/>
</dbReference>
<dbReference type="EMBL" id="JBHMEP010000001">
    <property type="protein sequence ID" value="MFB9134735.1"/>
    <property type="molecule type" value="Genomic_DNA"/>
</dbReference>
<evidence type="ECO:0000313" key="4">
    <source>
        <dbReference type="EMBL" id="MFB9134735.1"/>
    </source>
</evidence>
<sequence>MVIKPNAAVKWFWVVMTLLSPWAHAANFPSSPDIERAYQRFLPYHTQITQRLRQYSPFLTRVSHQLKAQSLPQELLLLPMLESSLNRNAVSHAQAAGLWQLMPATAKRFGLKVTPTHDQRLDPELSTKAALSYLRFLYRKFDQDLSLTLAAYNAGEGRVMRAIGQSNTRQFARLPLPLESQQYVSRFYALTRLIDIHTLITQSEFNLRLFGNKKAMIRQPLIDLSPLKPLIQIE</sequence>
<dbReference type="Gene3D" id="1.10.530.10">
    <property type="match status" value="1"/>
</dbReference>
<reference evidence="4 5" key="1">
    <citation type="submission" date="2024-09" db="EMBL/GenBank/DDBJ databases">
        <authorList>
            <person name="Sun Q."/>
            <person name="Mori K."/>
        </authorList>
    </citation>
    <scope>NUCLEOTIDE SEQUENCE [LARGE SCALE GENOMIC DNA]</scope>
    <source>
        <strain evidence="4 5">CECT 8064</strain>
    </source>
</reference>
<dbReference type="Proteomes" id="UP001589645">
    <property type="component" value="Unassembled WGS sequence"/>
</dbReference>
<comment type="caution">
    <text evidence="4">The sequence shown here is derived from an EMBL/GenBank/DDBJ whole genome shotgun (WGS) entry which is preliminary data.</text>
</comment>
<dbReference type="RefSeq" id="WP_390190753.1">
    <property type="nucleotide sequence ID" value="NZ_JBHMEP010000001.1"/>
</dbReference>
<evidence type="ECO:0000259" key="3">
    <source>
        <dbReference type="Pfam" id="PF01464"/>
    </source>
</evidence>
<dbReference type="InterPro" id="IPR023346">
    <property type="entry name" value="Lysozyme-like_dom_sf"/>
</dbReference>
<feature type="signal peptide" evidence="2">
    <location>
        <begin position="1"/>
        <end position="25"/>
    </location>
</feature>
<dbReference type="CDD" id="cd16894">
    <property type="entry name" value="MltD-like"/>
    <property type="match status" value="1"/>
</dbReference>
<keyword evidence="5" id="KW-1185">Reference proteome</keyword>
<evidence type="ECO:0000256" key="1">
    <source>
        <dbReference type="ARBA" id="ARBA00007734"/>
    </source>
</evidence>
<comment type="similarity">
    <text evidence="1">Belongs to the transglycosylase Slt family.</text>
</comment>
<dbReference type="PANTHER" id="PTHR37423">
    <property type="entry name" value="SOLUBLE LYTIC MUREIN TRANSGLYCOSYLASE-RELATED"/>
    <property type="match status" value="1"/>
</dbReference>
<dbReference type="InterPro" id="IPR008258">
    <property type="entry name" value="Transglycosylase_SLT_dom_1"/>
</dbReference>
<feature type="domain" description="Transglycosylase SLT" evidence="3">
    <location>
        <begin position="66"/>
        <end position="171"/>
    </location>
</feature>
<keyword evidence="2" id="KW-0732">Signal</keyword>
<proteinExistence type="inferred from homology"/>
<protein>
    <submittedName>
        <fullName evidence="4">Lytic transglycosylase domain-containing protein</fullName>
    </submittedName>
</protein>
<dbReference type="SUPFAM" id="SSF53955">
    <property type="entry name" value="Lysozyme-like"/>
    <property type="match status" value="1"/>
</dbReference>
<evidence type="ECO:0000256" key="2">
    <source>
        <dbReference type="SAM" id="SignalP"/>
    </source>
</evidence>
<evidence type="ECO:0000313" key="5">
    <source>
        <dbReference type="Proteomes" id="UP001589645"/>
    </source>
</evidence>
<gene>
    <name evidence="4" type="ORF">ACFFUV_07060</name>
</gene>
<name>A0ABV5HKI5_9VIBR</name>
<dbReference type="Pfam" id="PF01464">
    <property type="entry name" value="SLT"/>
    <property type="match status" value="1"/>
</dbReference>